<comment type="caution">
    <text evidence="1">The sequence shown here is derived from an EMBL/GenBank/DDBJ whole genome shotgun (WGS) entry which is preliminary data.</text>
</comment>
<dbReference type="Proteomes" id="UP000813427">
    <property type="component" value="Unassembled WGS sequence"/>
</dbReference>
<gene>
    <name evidence="1" type="ORF">BKA59DRAFT_472105</name>
</gene>
<organism evidence="1 2">
    <name type="scientific">Fusarium tricinctum</name>
    <dbReference type="NCBI Taxonomy" id="61284"/>
    <lineage>
        <taxon>Eukaryota</taxon>
        <taxon>Fungi</taxon>
        <taxon>Dikarya</taxon>
        <taxon>Ascomycota</taxon>
        <taxon>Pezizomycotina</taxon>
        <taxon>Sordariomycetes</taxon>
        <taxon>Hypocreomycetidae</taxon>
        <taxon>Hypocreales</taxon>
        <taxon>Nectriaceae</taxon>
        <taxon>Fusarium</taxon>
        <taxon>Fusarium tricinctum species complex</taxon>
    </lineage>
</organism>
<evidence type="ECO:0000313" key="1">
    <source>
        <dbReference type="EMBL" id="KAH7251464.1"/>
    </source>
</evidence>
<dbReference type="EMBL" id="JAGPXF010000003">
    <property type="protein sequence ID" value="KAH7251464.1"/>
    <property type="molecule type" value="Genomic_DNA"/>
</dbReference>
<evidence type="ECO:0000313" key="2">
    <source>
        <dbReference type="Proteomes" id="UP000813427"/>
    </source>
</evidence>
<protein>
    <submittedName>
        <fullName evidence="1">Uncharacterized protein</fullName>
    </submittedName>
</protein>
<proteinExistence type="predicted"/>
<reference evidence="1" key="1">
    <citation type="journal article" date="2021" name="Nat. Commun.">
        <title>Genetic determinants of endophytism in the Arabidopsis root mycobiome.</title>
        <authorList>
            <person name="Mesny F."/>
            <person name="Miyauchi S."/>
            <person name="Thiergart T."/>
            <person name="Pickel B."/>
            <person name="Atanasova L."/>
            <person name="Karlsson M."/>
            <person name="Huettel B."/>
            <person name="Barry K.W."/>
            <person name="Haridas S."/>
            <person name="Chen C."/>
            <person name="Bauer D."/>
            <person name="Andreopoulos W."/>
            <person name="Pangilinan J."/>
            <person name="LaButti K."/>
            <person name="Riley R."/>
            <person name="Lipzen A."/>
            <person name="Clum A."/>
            <person name="Drula E."/>
            <person name="Henrissat B."/>
            <person name="Kohler A."/>
            <person name="Grigoriev I.V."/>
            <person name="Martin F.M."/>
            <person name="Hacquard S."/>
        </authorList>
    </citation>
    <scope>NUCLEOTIDE SEQUENCE</scope>
    <source>
        <strain evidence="1">MPI-SDFR-AT-0068</strain>
    </source>
</reference>
<dbReference type="OrthoDB" id="3932329at2759"/>
<accession>A0A8K0S3Z6</accession>
<name>A0A8K0S3Z6_9HYPO</name>
<sequence length="399" mass="45963">MMCQEEEPFCDICGLSIETASSDTDGRLQPEVWREDAFAVEGPGCLPKHVETSSCADKLFTWHAATGYSNYVSGHLTLLPSEDTVVQHRVNSIAHSRFVQRDHVFFGFHRACVSIAREFIQRSPMSKLHSFCDIWTTLNARNSEGPEGHGFWGKALSIPEKTARGTLVWSQQVAYYLSHDGDSTTFLTPWWDSDPFHIPDVTTRLLENLQSRPISPSAETSQFATIFGNLPPELWGIVVDYLSCMHLALQPTDMLPQHFWKQFLIRIPFLWDLDKEQLEQFPEFPADQGKEWHWEQLVRQLMIRPTQTLPFPDDAVCDGPSLRVWYYSHGGLDVPHGLTNRRRIWQVLREMDPKELDVLHHEDFIVYDQELDDFIRRTEKNGLNVVDLYALDGDDDGSW</sequence>
<keyword evidence="2" id="KW-1185">Reference proteome</keyword>
<dbReference type="AlphaFoldDB" id="A0A8K0S3Z6"/>